<dbReference type="InterPro" id="IPR007053">
    <property type="entry name" value="LRAT_dom"/>
</dbReference>
<evidence type="ECO:0000256" key="2">
    <source>
        <dbReference type="ARBA" id="ARBA00022801"/>
    </source>
</evidence>
<dbReference type="GO" id="GO:0016410">
    <property type="term" value="F:N-acyltransferase activity"/>
    <property type="evidence" value="ECO:0007669"/>
    <property type="project" value="TreeGrafter"/>
</dbReference>
<keyword evidence="1" id="KW-0808">Transferase</keyword>
<keyword evidence="4" id="KW-1133">Transmembrane helix</keyword>
<dbReference type="PANTHER" id="PTHR13943:SF77">
    <property type="entry name" value="LRAT DOMAIN-CONTAINING PROTEIN"/>
    <property type="match status" value="1"/>
</dbReference>
<evidence type="ECO:0000259" key="5">
    <source>
        <dbReference type="PROSITE" id="PS51934"/>
    </source>
</evidence>
<dbReference type="InterPro" id="IPR051496">
    <property type="entry name" value="H-rev107_PLA/AT"/>
</dbReference>
<evidence type="ECO:0000256" key="1">
    <source>
        <dbReference type="ARBA" id="ARBA00022679"/>
    </source>
</evidence>
<dbReference type="GO" id="GO:0070292">
    <property type="term" value="P:N-acylphosphatidylethanolamine metabolic process"/>
    <property type="evidence" value="ECO:0007669"/>
    <property type="project" value="TreeGrafter"/>
</dbReference>
<organism evidence="6 7">
    <name type="scientific">Candidatus Pseudobacter hemicellulosilyticus</name>
    <dbReference type="NCBI Taxonomy" id="3121375"/>
    <lineage>
        <taxon>Bacteria</taxon>
        <taxon>Pseudomonadati</taxon>
        <taxon>Bacteroidota</taxon>
        <taxon>Chitinophagia</taxon>
        <taxon>Chitinophagales</taxon>
        <taxon>Chitinophagaceae</taxon>
        <taxon>Pseudobacter</taxon>
    </lineage>
</organism>
<proteinExistence type="predicted"/>
<keyword evidence="2" id="KW-0378">Hydrolase</keyword>
<evidence type="ECO:0000256" key="3">
    <source>
        <dbReference type="ARBA" id="ARBA00023098"/>
    </source>
</evidence>
<accession>A0AAJ5WPS0</accession>
<dbReference type="PANTHER" id="PTHR13943">
    <property type="entry name" value="HRAS-LIKE SUPPRESSOR - RELATED"/>
    <property type="match status" value="1"/>
</dbReference>
<keyword evidence="3" id="KW-0443">Lipid metabolism</keyword>
<feature type="domain" description="LRAT" evidence="5">
    <location>
        <begin position="17"/>
        <end position="117"/>
    </location>
</feature>
<keyword evidence="4" id="KW-0812">Transmembrane</keyword>
<reference evidence="6" key="1">
    <citation type="submission" date="2023-03" db="EMBL/GenBank/DDBJ databases">
        <title>Andean soil-derived lignocellulolytic bacterial consortium as a source of novel taxa and putative plastic-active enzymes.</title>
        <authorList>
            <person name="Diaz-Garcia L."/>
            <person name="Chuvochina M."/>
            <person name="Feuerriegel G."/>
            <person name="Bunk B."/>
            <person name="Sproer C."/>
            <person name="Streit W.R."/>
            <person name="Rodriguez L.M."/>
            <person name="Overmann J."/>
            <person name="Jimenez D.J."/>
        </authorList>
    </citation>
    <scope>NUCLEOTIDE SEQUENCE</scope>
    <source>
        <strain evidence="6">MAG 7</strain>
    </source>
</reference>
<name>A0AAJ5WPS0_9BACT</name>
<evidence type="ECO:0000313" key="6">
    <source>
        <dbReference type="EMBL" id="WEK34681.1"/>
    </source>
</evidence>
<dbReference type="AlphaFoldDB" id="A0AAJ5WPS0"/>
<sequence>MKYALYHNLQPADRIVHALFDTGLSKHHAIFLGEDKWGQEWIAENNFHEGVRLTKAETFFRSQRKIQRIERFAGSHIERKNAVQRAMQLAGKPYSLLTYNCEHYANEVQYGKSESKQVQTFLGLAAGIFILSMFFSE</sequence>
<feature type="transmembrane region" description="Helical" evidence="4">
    <location>
        <begin position="118"/>
        <end position="135"/>
    </location>
</feature>
<dbReference type="Gene3D" id="3.90.1720.10">
    <property type="entry name" value="endopeptidase domain like (from Nostoc punctiforme)"/>
    <property type="match status" value="1"/>
</dbReference>
<dbReference type="GO" id="GO:0004623">
    <property type="term" value="F:phospholipase A2 activity"/>
    <property type="evidence" value="ECO:0007669"/>
    <property type="project" value="TreeGrafter"/>
</dbReference>
<gene>
    <name evidence="6" type="ORF">P0Y53_19520</name>
</gene>
<dbReference type="GO" id="GO:0005737">
    <property type="term" value="C:cytoplasm"/>
    <property type="evidence" value="ECO:0007669"/>
    <property type="project" value="TreeGrafter"/>
</dbReference>
<dbReference type="Pfam" id="PF04970">
    <property type="entry name" value="LRAT"/>
    <property type="match status" value="1"/>
</dbReference>
<evidence type="ECO:0000256" key="4">
    <source>
        <dbReference type="SAM" id="Phobius"/>
    </source>
</evidence>
<dbReference type="PROSITE" id="PS51934">
    <property type="entry name" value="LRAT"/>
    <property type="match status" value="1"/>
</dbReference>
<evidence type="ECO:0000313" key="7">
    <source>
        <dbReference type="Proteomes" id="UP001220610"/>
    </source>
</evidence>
<keyword evidence="6" id="KW-0012">Acyltransferase</keyword>
<protein>
    <submittedName>
        <fullName evidence="6">Lecithin retinol acyltransferase family protein</fullName>
    </submittedName>
</protein>
<keyword evidence="4" id="KW-0472">Membrane</keyword>
<dbReference type="EMBL" id="CP119311">
    <property type="protein sequence ID" value="WEK34681.1"/>
    <property type="molecule type" value="Genomic_DNA"/>
</dbReference>
<dbReference type="GO" id="GO:0008970">
    <property type="term" value="F:phospholipase A1 activity"/>
    <property type="evidence" value="ECO:0007669"/>
    <property type="project" value="TreeGrafter"/>
</dbReference>
<dbReference type="Proteomes" id="UP001220610">
    <property type="component" value="Chromosome"/>
</dbReference>